<dbReference type="EMBL" id="JBFWIC010000041">
    <property type="protein sequence ID" value="MEZ0476598.1"/>
    <property type="molecule type" value="Genomic_DNA"/>
</dbReference>
<evidence type="ECO:0000313" key="4">
    <source>
        <dbReference type="Proteomes" id="UP001566331"/>
    </source>
</evidence>
<dbReference type="InterPro" id="IPR007069">
    <property type="entry name" value="Transposase_32"/>
</dbReference>
<organism evidence="3 4">
    <name type="scientific">Luteimonas salinilitoris</name>
    <dbReference type="NCBI Taxonomy" id="3237697"/>
    <lineage>
        <taxon>Bacteria</taxon>
        <taxon>Pseudomonadati</taxon>
        <taxon>Pseudomonadota</taxon>
        <taxon>Gammaproteobacteria</taxon>
        <taxon>Lysobacterales</taxon>
        <taxon>Lysobacteraceae</taxon>
        <taxon>Luteimonas</taxon>
    </lineage>
</organism>
<name>A0ABV4HWW6_9GAMM</name>
<dbReference type="Pfam" id="PF04986">
    <property type="entry name" value="Y2_Tnp"/>
    <property type="match status" value="1"/>
</dbReference>
<evidence type="ECO:0000259" key="2">
    <source>
        <dbReference type="Pfam" id="PF04986"/>
    </source>
</evidence>
<evidence type="ECO:0000256" key="1">
    <source>
        <dbReference type="SAM" id="MobiDB-lite"/>
    </source>
</evidence>
<sequence>MTHWADAPFLSELEGVITAQVGQIERQIPQPGQARIDFREEPQRWSGLLSTDGTLLGQRAAPRQRASSVVPGRRSVTAGLKTPYRDGTTHVIFEPLDFIAKLAALVPPPRVHLTRFHGAFAPNSRDRALITPARRGRGGQPAAVPEEAHDRTPAEQHAAMRWAQRLKRVFKIDLNTCPTCGGAVKLIACIEAPAVIAKILTHLGHQAPAAARALFPEPRAPPPARLFD</sequence>
<comment type="caution">
    <text evidence="3">The sequence shown here is derived from an EMBL/GenBank/DDBJ whole genome shotgun (WGS) entry which is preliminary data.</text>
</comment>
<protein>
    <submittedName>
        <fullName evidence="3">Transposase</fullName>
    </submittedName>
</protein>
<feature type="domain" description="Transposase IS801/IS1294" evidence="2">
    <location>
        <begin position="74"/>
        <end position="124"/>
    </location>
</feature>
<evidence type="ECO:0000313" key="3">
    <source>
        <dbReference type="EMBL" id="MEZ0476598.1"/>
    </source>
</evidence>
<accession>A0ABV4HWW6</accession>
<gene>
    <name evidence="3" type="ORF">AB6713_18560</name>
</gene>
<keyword evidence="4" id="KW-1185">Reference proteome</keyword>
<dbReference type="Proteomes" id="UP001566331">
    <property type="component" value="Unassembled WGS sequence"/>
</dbReference>
<proteinExistence type="predicted"/>
<reference evidence="3 4" key="1">
    <citation type="submission" date="2024-07" db="EMBL/GenBank/DDBJ databases">
        <title>Luteimonas salilacus sp. nov., isolated from the shore soil of Salt Lake in Tibet of China.</title>
        <authorList>
            <person name="Zhang X."/>
            <person name="Li A."/>
        </authorList>
    </citation>
    <scope>NUCLEOTIDE SEQUENCE [LARGE SCALE GENOMIC DNA]</scope>
    <source>
        <strain evidence="3 4">B3-2-R+30</strain>
    </source>
</reference>
<feature type="region of interest" description="Disordered" evidence="1">
    <location>
        <begin position="133"/>
        <end position="152"/>
    </location>
</feature>